<sequence>MEKTILVIQKSDFQAQIWHAALVSQQFSVIRLPSQVDLNAWLSSTPPAKRPDLLAIEMTVAALANPYAFCRWCRDRYPNTKVLLTSNDRDAIADVERRWAVSQGAIDLLPGFRRETILTSLLCAMERVTTALDCGPLDQQALAPILMYATQSVPQPATQPLTAGSVDSSSSPPAWSEKGNGNGQGRGNSRLLQLPSPPKLLQDPVEDLSPKVRAKSQSSNSDKPVEVPVEPSVPVRRFRGRAY</sequence>
<feature type="compositionally biased region" description="Polar residues" evidence="1">
    <location>
        <begin position="156"/>
        <end position="167"/>
    </location>
</feature>
<feature type="region of interest" description="Disordered" evidence="1">
    <location>
        <begin position="156"/>
        <end position="243"/>
    </location>
</feature>
<reference evidence="2 3" key="1">
    <citation type="submission" date="2013-05" db="EMBL/GenBank/DDBJ databases">
        <title>Draft genome sequence of Rubidibacter lacunae KORDI 51-2.</title>
        <authorList>
            <person name="Choi D.H."/>
            <person name="Noh J.H."/>
            <person name="Kwon K.-K."/>
            <person name="Lee J.-H."/>
            <person name="Ryu J.-Y."/>
        </authorList>
    </citation>
    <scope>NUCLEOTIDE SEQUENCE [LARGE SCALE GENOMIC DNA]</scope>
    <source>
        <strain evidence="2 3">KORDI 51-2</strain>
    </source>
</reference>
<organism evidence="2 3">
    <name type="scientific">Rubidibacter lacunae KORDI 51-2</name>
    <dbReference type="NCBI Taxonomy" id="582515"/>
    <lineage>
        <taxon>Bacteria</taxon>
        <taxon>Bacillati</taxon>
        <taxon>Cyanobacteriota</taxon>
        <taxon>Cyanophyceae</taxon>
        <taxon>Oscillatoriophycideae</taxon>
        <taxon>Chroococcales</taxon>
        <taxon>Aphanothecaceae</taxon>
        <taxon>Rubidibacter</taxon>
    </lineage>
</organism>
<dbReference type="AlphaFoldDB" id="U5DMT0"/>
<dbReference type="STRING" id="582515.KR51_00012360"/>
<proteinExistence type="predicted"/>
<comment type="caution">
    <text evidence="2">The sequence shown here is derived from an EMBL/GenBank/DDBJ whole genome shotgun (WGS) entry which is preliminary data.</text>
</comment>
<gene>
    <name evidence="2" type="ORF">KR51_00012360</name>
</gene>
<dbReference type="EMBL" id="ASSJ01000031">
    <property type="protein sequence ID" value="ERN42142.1"/>
    <property type="molecule type" value="Genomic_DNA"/>
</dbReference>
<keyword evidence="3" id="KW-1185">Reference proteome</keyword>
<accession>U5DMT0</accession>
<evidence type="ECO:0000313" key="2">
    <source>
        <dbReference type="EMBL" id="ERN42142.1"/>
    </source>
</evidence>
<protein>
    <recommendedName>
        <fullName evidence="4">Response regulator</fullName>
    </recommendedName>
</protein>
<dbReference type="eggNOG" id="COG3706">
    <property type="taxonomic scope" value="Bacteria"/>
</dbReference>
<feature type="compositionally biased region" description="Low complexity" evidence="1">
    <location>
        <begin position="187"/>
        <end position="203"/>
    </location>
</feature>
<evidence type="ECO:0000256" key="1">
    <source>
        <dbReference type="SAM" id="MobiDB-lite"/>
    </source>
</evidence>
<dbReference type="Proteomes" id="UP000016960">
    <property type="component" value="Unassembled WGS sequence"/>
</dbReference>
<name>U5DMT0_9CHRO</name>
<dbReference type="RefSeq" id="WP_022605708.1">
    <property type="nucleotide sequence ID" value="NZ_ASSJ01000031.1"/>
</dbReference>
<evidence type="ECO:0000313" key="3">
    <source>
        <dbReference type="Proteomes" id="UP000016960"/>
    </source>
</evidence>
<evidence type="ECO:0008006" key="4">
    <source>
        <dbReference type="Google" id="ProtNLM"/>
    </source>
</evidence>
<dbReference type="InParanoid" id="U5DMT0"/>
<feature type="compositionally biased region" description="Low complexity" evidence="1">
    <location>
        <begin position="226"/>
        <end position="235"/>
    </location>
</feature>
<dbReference type="OrthoDB" id="573894at2"/>